<feature type="transmembrane region" description="Helical" evidence="1">
    <location>
        <begin position="107"/>
        <end position="130"/>
    </location>
</feature>
<keyword evidence="3" id="KW-1185">Reference proteome</keyword>
<keyword evidence="1" id="KW-0472">Membrane</keyword>
<organism evidence="3">
    <name type="scientific">Granulicella tundricola (strain ATCC BAA-1859 / DSM 23138 / MP5ACTX9)</name>
    <dbReference type="NCBI Taxonomy" id="1198114"/>
    <lineage>
        <taxon>Bacteria</taxon>
        <taxon>Pseudomonadati</taxon>
        <taxon>Acidobacteriota</taxon>
        <taxon>Terriglobia</taxon>
        <taxon>Terriglobales</taxon>
        <taxon>Acidobacteriaceae</taxon>
        <taxon>Granulicella</taxon>
    </lineage>
</organism>
<dbReference type="EMBL" id="CP002480">
    <property type="protein sequence ID" value="ADW69702.1"/>
    <property type="molecule type" value="Genomic_DNA"/>
</dbReference>
<name>E8WX60_GRATM</name>
<reference evidence="3" key="1">
    <citation type="submission" date="2011-01" db="EMBL/GenBank/DDBJ databases">
        <title>Complete sequence of chromosome of Acidobacterium sp. MP5ACTX9.</title>
        <authorList>
            <consortium name="US DOE Joint Genome Institute"/>
            <person name="Lucas S."/>
            <person name="Copeland A."/>
            <person name="Lapidus A."/>
            <person name="Cheng J.-F."/>
            <person name="Goodwin L."/>
            <person name="Pitluck S."/>
            <person name="Teshima H."/>
            <person name="Detter J.C."/>
            <person name="Han C."/>
            <person name="Tapia R."/>
            <person name="Land M."/>
            <person name="Hauser L."/>
            <person name="Kyrpides N."/>
            <person name="Ivanova N."/>
            <person name="Ovchinnikova G."/>
            <person name="Pagani I."/>
            <person name="Rawat S.R."/>
            <person name="Mannisto M."/>
            <person name="Haggblom M.M."/>
            <person name="Woyke T."/>
        </authorList>
    </citation>
    <scope>NUCLEOTIDE SEQUENCE [LARGE SCALE GENOMIC DNA]</scope>
    <source>
        <strain evidence="3">MP5ACTX9</strain>
    </source>
</reference>
<evidence type="ECO:0000313" key="3">
    <source>
        <dbReference type="Proteomes" id="UP000000343"/>
    </source>
</evidence>
<feature type="transmembrane region" description="Helical" evidence="1">
    <location>
        <begin position="51"/>
        <end position="79"/>
    </location>
</feature>
<keyword evidence="1" id="KW-1133">Transmembrane helix</keyword>
<dbReference type="AlphaFoldDB" id="E8WX60"/>
<sequence>MMEIARTEQRRNRWILLATYLYLGLLFAYALHGAYTESGLPGLVVDSQMRLLGFASLKMTLVLTMLVGCIPLLALVTVFKKIAFAETKAFLVYANPRNASFPNPMTWGFVFAIPAGMALLGAVIAAVLYVGHKQEEAKPVDQVDLATAPAGPDQHQGYISLNGNVPKKFIVTSKAGELWDAFAPVVESNWTQAAPVRYLVHCRTASSEHGSPILPAPLTDGVPYNFTGTLSHGISGTVARKLLDEKINVPDGLAVVEWGDIPSQRADPFYVDVFITIAVTVAVSGMTFLMLCFARWQNARVLPPKP</sequence>
<dbReference type="KEGG" id="acm:AciX9_2678"/>
<feature type="transmembrane region" description="Helical" evidence="1">
    <location>
        <begin position="273"/>
        <end position="296"/>
    </location>
</feature>
<dbReference type="PaxDb" id="1198114-AciX9_2678"/>
<dbReference type="HOGENOM" id="CLU_908413_0_0_0"/>
<dbReference type="RefSeq" id="WP_013581017.1">
    <property type="nucleotide sequence ID" value="NC_015064.1"/>
</dbReference>
<dbReference type="Proteomes" id="UP000000343">
    <property type="component" value="Chromosome"/>
</dbReference>
<feature type="transmembrane region" description="Helical" evidence="1">
    <location>
        <begin position="12"/>
        <end position="31"/>
    </location>
</feature>
<evidence type="ECO:0000256" key="1">
    <source>
        <dbReference type="SAM" id="Phobius"/>
    </source>
</evidence>
<proteinExistence type="predicted"/>
<evidence type="ECO:0000313" key="2">
    <source>
        <dbReference type="EMBL" id="ADW69702.1"/>
    </source>
</evidence>
<accession>E8WX60</accession>
<protein>
    <submittedName>
        <fullName evidence="2">Uncharacterized protein</fullName>
    </submittedName>
</protein>
<gene>
    <name evidence="2" type="ordered locus">AciX9_2678</name>
</gene>
<keyword evidence="1" id="KW-0812">Transmembrane</keyword>